<keyword evidence="2" id="KW-1185">Reference proteome</keyword>
<sequence>MHNLFVPCLIKCCCVLKPRDWMTEGAVEVFGVIPGQSSGDRGRTLDVAETQMRYSRNLFRFLGLPLPSLGSMCLCCQESIQICSGPRRNVKQLPEWDLESDLLQNRANIQRINACLGKRRNAYAIFNRFVFGGRLVVCLQLSQSRCHLHDVIVRKFAWLQRARSFGTFAAIGAAIMALPLN</sequence>
<evidence type="ECO:0000313" key="1">
    <source>
        <dbReference type="EMBL" id="OIW25119.1"/>
    </source>
</evidence>
<dbReference type="InParanoid" id="A0A1J7IBQ4"/>
<evidence type="ECO:0000313" key="2">
    <source>
        <dbReference type="Proteomes" id="UP000182658"/>
    </source>
</evidence>
<dbReference type="Proteomes" id="UP000182658">
    <property type="component" value="Unassembled WGS sequence"/>
</dbReference>
<name>A0A1J7IBQ4_9PEZI</name>
<protein>
    <submittedName>
        <fullName evidence="1">Uncharacterized protein</fullName>
    </submittedName>
</protein>
<proteinExistence type="predicted"/>
<accession>A0A1J7IBQ4</accession>
<dbReference type="AlphaFoldDB" id="A0A1J7IBQ4"/>
<dbReference type="EMBL" id="KV875102">
    <property type="protein sequence ID" value="OIW25119.1"/>
    <property type="molecule type" value="Genomic_DNA"/>
</dbReference>
<gene>
    <name evidence="1" type="ORF">CONLIGDRAFT_81240</name>
</gene>
<organism evidence="1 2">
    <name type="scientific">Coniochaeta ligniaria NRRL 30616</name>
    <dbReference type="NCBI Taxonomy" id="1408157"/>
    <lineage>
        <taxon>Eukaryota</taxon>
        <taxon>Fungi</taxon>
        <taxon>Dikarya</taxon>
        <taxon>Ascomycota</taxon>
        <taxon>Pezizomycotina</taxon>
        <taxon>Sordariomycetes</taxon>
        <taxon>Sordariomycetidae</taxon>
        <taxon>Coniochaetales</taxon>
        <taxon>Coniochaetaceae</taxon>
        <taxon>Coniochaeta</taxon>
    </lineage>
</organism>
<reference evidence="1 2" key="1">
    <citation type="submission" date="2016-10" db="EMBL/GenBank/DDBJ databases">
        <title>Draft genome sequence of Coniochaeta ligniaria NRRL30616, a lignocellulolytic fungus for bioabatement of inhibitors in plant biomass hydrolysates.</title>
        <authorList>
            <consortium name="DOE Joint Genome Institute"/>
            <person name="Jimenez D.J."/>
            <person name="Hector R.E."/>
            <person name="Riley R."/>
            <person name="Sun H."/>
            <person name="Grigoriev I.V."/>
            <person name="Van Elsas J.D."/>
            <person name="Nichols N.N."/>
        </authorList>
    </citation>
    <scope>NUCLEOTIDE SEQUENCE [LARGE SCALE GENOMIC DNA]</scope>
    <source>
        <strain evidence="1 2">NRRL 30616</strain>
    </source>
</reference>